<evidence type="ECO:0000313" key="4">
    <source>
        <dbReference type="Proteomes" id="UP000237631"/>
    </source>
</evidence>
<evidence type="ECO:0000313" key="3">
    <source>
        <dbReference type="EMBL" id="PPJ61048.1"/>
    </source>
</evidence>
<evidence type="ECO:0000259" key="2">
    <source>
        <dbReference type="Pfam" id="PF00646"/>
    </source>
</evidence>
<dbReference type="InterPro" id="IPR001810">
    <property type="entry name" value="F-box_dom"/>
</dbReference>
<gene>
    <name evidence="3" type="ORF">CBER1_01966</name>
</gene>
<reference evidence="4" key="1">
    <citation type="journal article" date="2017" name="bioRxiv">
        <title>Conservation of a gene cluster reveals novel cercosporin biosynthetic mechanisms and extends production to the genus Colletotrichum.</title>
        <authorList>
            <person name="de Jonge R."/>
            <person name="Ebert M.K."/>
            <person name="Huitt-Roehl C.R."/>
            <person name="Pal P."/>
            <person name="Suttle J.C."/>
            <person name="Spanner R.E."/>
            <person name="Neubauer J.D."/>
            <person name="Jurick W.M.II."/>
            <person name="Stott K.A."/>
            <person name="Secor G.A."/>
            <person name="Thomma B.P.H.J."/>
            <person name="Van de Peer Y."/>
            <person name="Townsend C.A."/>
            <person name="Bolton M.D."/>
        </authorList>
    </citation>
    <scope>NUCLEOTIDE SEQUENCE [LARGE SCALE GENOMIC DNA]</scope>
    <source>
        <strain evidence="4">CBS538.71</strain>
    </source>
</reference>
<sequence length="318" mass="35597">MSHTLPTSESGHIMLQSQPIPANSDPNDLAEQPQLDVPRSARERTFAAVELLETILKQLGPLQILQAQGVCTHWHSVVAGSSLLKQCAFLVADDHPPSLVFQKGYHRLGTYDDGCIFYPIDQTSPDDTSTEEWPIIEGIYNRCLLQPSKTYCRRHNQLGPDGFVYLYMWYMKLDSDLIKKCLVQPAQPKGGFQDMLLCQPAATVADMSVTCRHAAGNMHVWRHVLRRNGGIRLRDVVKSLQKRIGRMKKTTVHNVHRVDVSLSAGSRGDEYVFALATGENGEMRDARTADDEVRKEPQLAHGASRTQINPVLCRVLCL</sequence>
<name>A0A2S6CMT2_9PEZI</name>
<protein>
    <recommendedName>
        <fullName evidence="2">F-box domain-containing protein</fullName>
    </recommendedName>
</protein>
<organism evidence="3 4">
    <name type="scientific">Cercospora berteroae</name>
    <dbReference type="NCBI Taxonomy" id="357750"/>
    <lineage>
        <taxon>Eukaryota</taxon>
        <taxon>Fungi</taxon>
        <taxon>Dikarya</taxon>
        <taxon>Ascomycota</taxon>
        <taxon>Pezizomycotina</taxon>
        <taxon>Dothideomycetes</taxon>
        <taxon>Dothideomycetidae</taxon>
        <taxon>Mycosphaerellales</taxon>
        <taxon>Mycosphaerellaceae</taxon>
        <taxon>Cercospora</taxon>
    </lineage>
</organism>
<dbReference type="SUPFAM" id="SSF81383">
    <property type="entry name" value="F-box domain"/>
    <property type="match status" value="1"/>
</dbReference>
<evidence type="ECO:0000256" key="1">
    <source>
        <dbReference type="SAM" id="MobiDB-lite"/>
    </source>
</evidence>
<feature type="compositionally biased region" description="Polar residues" evidence="1">
    <location>
        <begin position="1"/>
        <end position="26"/>
    </location>
</feature>
<feature type="region of interest" description="Disordered" evidence="1">
    <location>
        <begin position="1"/>
        <end position="37"/>
    </location>
</feature>
<proteinExistence type="predicted"/>
<feature type="domain" description="F-box" evidence="2">
    <location>
        <begin position="50"/>
        <end position="84"/>
    </location>
</feature>
<dbReference type="AlphaFoldDB" id="A0A2S6CMT2"/>
<comment type="caution">
    <text evidence="3">The sequence shown here is derived from an EMBL/GenBank/DDBJ whole genome shotgun (WGS) entry which is preliminary data.</text>
</comment>
<dbReference type="Proteomes" id="UP000237631">
    <property type="component" value="Unassembled WGS sequence"/>
</dbReference>
<keyword evidence="4" id="KW-1185">Reference proteome</keyword>
<accession>A0A2S6CMT2</accession>
<dbReference type="InterPro" id="IPR036047">
    <property type="entry name" value="F-box-like_dom_sf"/>
</dbReference>
<dbReference type="EMBL" id="PNEN01000157">
    <property type="protein sequence ID" value="PPJ61048.1"/>
    <property type="molecule type" value="Genomic_DNA"/>
</dbReference>
<dbReference type="Pfam" id="PF00646">
    <property type="entry name" value="F-box"/>
    <property type="match status" value="1"/>
</dbReference>
<dbReference type="OrthoDB" id="3643498at2759"/>